<evidence type="ECO:0000256" key="3">
    <source>
        <dbReference type="ARBA" id="ARBA00022691"/>
    </source>
</evidence>
<dbReference type="GO" id="GO:0007165">
    <property type="term" value="P:signal transduction"/>
    <property type="evidence" value="ECO:0007669"/>
    <property type="project" value="TreeGrafter"/>
</dbReference>
<accession>A0A1C1YX32</accession>
<keyword evidence="8" id="KW-1185">Reference proteome</keyword>
<dbReference type="OrthoDB" id="6169313at2"/>
<dbReference type="InterPro" id="IPR016181">
    <property type="entry name" value="Acyl_CoA_acyltransferase"/>
</dbReference>
<dbReference type="GO" id="GO:0009372">
    <property type="term" value="P:quorum sensing"/>
    <property type="evidence" value="ECO:0007669"/>
    <property type="project" value="UniProtKB-UniRule"/>
</dbReference>
<dbReference type="EMBL" id="LQZT01000012">
    <property type="protein sequence ID" value="OCW57946.1"/>
    <property type="molecule type" value="Genomic_DNA"/>
</dbReference>
<dbReference type="EC" id="2.3.1.184" evidence="6"/>
<keyword evidence="3 6" id="KW-0949">S-adenosyl-L-methionine</keyword>
<evidence type="ECO:0000256" key="5">
    <source>
        <dbReference type="PROSITE-ProRule" id="PRU00533"/>
    </source>
</evidence>
<comment type="caution">
    <text evidence="7">The sequence shown here is derived from an EMBL/GenBank/DDBJ whole genome shotgun (WGS) entry which is preliminary data.</text>
</comment>
<dbReference type="PANTHER" id="PTHR39322:SF1">
    <property type="entry name" value="ISOVALERYL-HOMOSERINE LACTONE SYNTHASE"/>
    <property type="match status" value="1"/>
</dbReference>
<evidence type="ECO:0000256" key="1">
    <source>
        <dbReference type="ARBA" id="ARBA00022654"/>
    </source>
</evidence>
<evidence type="ECO:0000256" key="6">
    <source>
        <dbReference type="RuleBase" id="RU361135"/>
    </source>
</evidence>
<dbReference type="SUPFAM" id="SSF55729">
    <property type="entry name" value="Acyl-CoA N-acyltransferases (Nat)"/>
    <property type="match status" value="1"/>
</dbReference>
<evidence type="ECO:0000313" key="8">
    <source>
        <dbReference type="Proteomes" id="UP000094795"/>
    </source>
</evidence>
<keyword evidence="4 5" id="KW-0071">Autoinducer synthesis</keyword>
<dbReference type="RefSeq" id="WP_066178402.1">
    <property type="nucleotide sequence ID" value="NZ_LQZT01000012.1"/>
</dbReference>
<dbReference type="GO" id="GO:0061579">
    <property type="term" value="F:N-acyl homoserine lactone synthase activity"/>
    <property type="evidence" value="ECO:0007669"/>
    <property type="project" value="UniProtKB-UniRule"/>
</dbReference>
<dbReference type="PRINTS" id="PR01549">
    <property type="entry name" value="AUTOINDCRSYN"/>
</dbReference>
<evidence type="ECO:0000313" key="7">
    <source>
        <dbReference type="EMBL" id="OCW57946.1"/>
    </source>
</evidence>
<proteinExistence type="inferred from homology"/>
<keyword evidence="2 6" id="KW-0808">Transferase</keyword>
<evidence type="ECO:0000256" key="2">
    <source>
        <dbReference type="ARBA" id="ARBA00022679"/>
    </source>
</evidence>
<name>A0A1C1YX32_9HYPH</name>
<gene>
    <name evidence="7" type="ORF">AWJ14_03920</name>
</gene>
<evidence type="ECO:0000256" key="4">
    <source>
        <dbReference type="ARBA" id="ARBA00022929"/>
    </source>
</evidence>
<protein>
    <recommendedName>
        <fullName evidence="6">Acyl-homoserine-lactone synthase</fullName>
        <ecNumber evidence="6">2.3.1.184</ecNumber>
    </recommendedName>
    <alternativeName>
        <fullName evidence="6">Autoinducer synthesis protein</fullName>
    </alternativeName>
</protein>
<dbReference type="Pfam" id="PF00765">
    <property type="entry name" value="Autoind_synth"/>
    <property type="match status" value="1"/>
</dbReference>
<dbReference type="InterPro" id="IPR001690">
    <property type="entry name" value="Autoind_synthase"/>
</dbReference>
<dbReference type="PROSITE" id="PS51187">
    <property type="entry name" value="AUTOINDUCER_SYNTH_2"/>
    <property type="match status" value="1"/>
</dbReference>
<comment type="catalytic activity">
    <reaction evidence="6">
        <text>a fatty acyl-[ACP] + S-adenosyl-L-methionine = an N-acyl-L-homoserine lactone + S-methyl-5'-thioadenosine + holo-[ACP] + H(+)</text>
        <dbReference type="Rhea" id="RHEA:10096"/>
        <dbReference type="Rhea" id="RHEA-COMP:9685"/>
        <dbReference type="Rhea" id="RHEA-COMP:14125"/>
        <dbReference type="ChEBI" id="CHEBI:15378"/>
        <dbReference type="ChEBI" id="CHEBI:17509"/>
        <dbReference type="ChEBI" id="CHEBI:55474"/>
        <dbReference type="ChEBI" id="CHEBI:59789"/>
        <dbReference type="ChEBI" id="CHEBI:64479"/>
        <dbReference type="ChEBI" id="CHEBI:138651"/>
        <dbReference type="EC" id="2.3.1.184"/>
    </reaction>
</comment>
<dbReference type="Gene3D" id="3.40.630.30">
    <property type="match status" value="1"/>
</dbReference>
<keyword evidence="1 5" id="KW-0673">Quorum sensing</keyword>
<reference evidence="7 8" key="1">
    <citation type="submission" date="2015-12" db="EMBL/GenBank/DDBJ databases">
        <authorList>
            <person name="Shamseldin A."/>
            <person name="Moawad H."/>
            <person name="Abd El-Rahim W.M."/>
            <person name="Sadowsky M.J."/>
        </authorList>
    </citation>
    <scope>NUCLEOTIDE SEQUENCE [LARGE SCALE GENOMIC DNA]</scope>
    <source>
        <strain evidence="7 8">JC234</strain>
    </source>
</reference>
<organism evidence="7 8">
    <name type="scientific">Hoeflea olei</name>
    <dbReference type="NCBI Taxonomy" id="1480615"/>
    <lineage>
        <taxon>Bacteria</taxon>
        <taxon>Pseudomonadati</taxon>
        <taxon>Pseudomonadota</taxon>
        <taxon>Alphaproteobacteria</taxon>
        <taxon>Hyphomicrobiales</taxon>
        <taxon>Rhizobiaceae</taxon>
        <taxon>Hoeflea</taxon>
    </lineage>
</organism>
<dbReference type="Proteomes" id="UP000094795">
    <property type="component" value="Unassembled WGS sequence"/>
</dbReference>
<comment type="similarity">
    <text evidence="5 6">Belongs to the autoinducer synthase family.</text>
</comment>
<dbReference type="PANTHER" id="PTHR39322">
    <property type="entry name" value="ACYL-HOMOSERINE-LACTONE SYNTHASE"/>
    <property type="match status" value="1"/>
</dbReference>
<sequence length="220" mass="25021">MIEAHVVTIRNKHLYEREFEEFLRRRHEYYAVTNRWVPISDDGLELDPFDTPQATYMLGIMGDRVVTSARLMPTSLPNLVSEEFPHMCENIGLPQREDWADWTRTYVLPEYRGVGSTGILGQMFCAVMEYCVEEGISHVGGVLQQYLLKRWLDMGWNVIPAGLPRILSGDWCLVAYIEVNEMALESGRAHASVPGPLLVRRGEQLPFIESAPRRLAGAAL</sequence>
<dbReference type="AlphaFoldDB" id="A0A1C1YX32"/>
<dbReference type="STRING" id="1480615.AWJ14_03920"/>